<keyword evidence="1" id="KW-0732">Signal</keyword>
<dbReference type="EMBL" id="JARK01001519">
    <property type="protein sequence ID" value="EYB93354.1"/>
    <property type="molecule type" value="Genomic_DNA"/>
</dbReference>
<accession>A0A016SSP3</accession>
<evidence type="ECO:0000313" key="2">
    <source>
        <dbReference type="EMBL" id="EYB93354.1"/>
    </source>
</evidence>
<dbReference type="OrthoDB" id="5877292at2759"/>
<feature type="chain" id="PRO_5001489963" evidence="1">
    <location>
        <begin position="21"/>
        <end position="158"/>
    </location>
</feature>
<feature type="signal peptide" evidence="1">
    <location>
        <begin position="1"/>
        <end position="20"/>
    </location>
</feature>
<organism evidence="2 3">
    <name type="scientific">Ancylostoma ceylanicum</name>
    <dbReference type="NCBI Taxonomy" id="53326"/>
    <lineage>
        <taxon>Eukaryota</taxon>
        <taxon>Metazoa</taxon>
        <taxon>Ecdysozoa</taxon>
        <taxon>Nematoda</taxon>
        <taxon>Chromadorea</taxon>
        <taxon>Rhabditida</taxon>
        <taxon>Rhabditina</taxon>
        <taxon>Rhabditomorpha</taxon>
        <taxon>Strongyloidea</taxon>
        <taxon>Ancylostomatidae</taxon>
        <taxon>Ancylostomatinae</taxon>
        <taxon>Ancylostoma</taxon>
    </lineage>
</organism>
<gene>
    <name evidence="2" type="primary">Acey_s0183.g933</name>
    <name evidence="2" type="ORF">Y032_0183g933</name>
</gene>
<comment type="caution">
    <text evidence="2">The sequence shown here is derived from an EMBL/GenBank/DDBJ whole genome shotgun (WGS) entry which is preliminary data.</text>
</comment>
<keyword evidence="3" id="KW-1185">Reference proteome</keyword>
<evidence type="ECO:0000313" key="3">
    <source>
        <dbReference type="Proteomes" id="UP000024635"/>
    </source>
</evidence>
<sequence length="158" mass="17365">MNSFFYLLPVVLAIAQGSLASFPSSVVEEEPAVAVAPESPAQVLVGPAHAAPVVAPASVIAPMPYHPHVYPHAVFPHYYHPRTEVRNVVKGYAKETGHRSETQMVSEDGHLPTTWGIHPAEHLAEALAFPTPFRSRLHRKKMAKKTSRAHKSLNNRKN</sequence>
<name>A0A016SSP3_9BILA</name>
<proteinExistence type="predicted"/>
<dbReference type="AlphaFoldDB" id="A0A016SSP3"/>
<evidence type="ECO:0000256" key="1">
    <source>
        <dbReference type="SAM" id="SignalP"/>
    </source>
</evidence>
<protein>
    <submittedName>
        <fullName evidence="2">Uncharacterized protein</fullName>
    </submittedName>
</protein>
<reference evidence="3" key="1">
    <citation type="journal article" date="2015" name="Nat. Genet.">
        <title>The genome and transcriptome of the zoonotic hookworm Ancylostoma ceylanicum identify infection-specific gene families.</title>
        <authorList>
            <person name="Schwarz E.M."/>
            <person name="Hu Y."/>
            <person name="Antoshechkin I."/>
            <person name="Miller M.M."/>
            <person name="Sternberg P.W."/>
            <person name="Aroian R.V."/>
        </authorList>
    </citation>
    <scope>NUCLEOTIDE SEQUENCE</scope>
    <source>
        <strain evidence="3">HY135</strain>
    </source>
</reference>
<dbReference type="Proteomes" id="UP000024635">
    <property type="component" value="Unassembled WGS sequence"/>
</dbReference>